<dbReference type="PANTHER" id="PTHR43491">
    <property type="entry name" value="UDP-N-ACETYL-D-MANNOSAMINE DEHYDROGENASE"/>
    <property type="match status" value="1"/>
</dbReference>
<keyword evidence="2" id="KW-0560">Oxidoreductase</keyword>
<dbReference type="Proteomes" id="UP001428774">
    <property type="component" value="Unassembled WGS sequence"/>
</dbReference>
<comment type="similarity">
    <text evidence="1 4">Belongs to the UDP-glucose/GDP-mannose dehydrogenase family.</text>
</comment>
<dbReference type="PIRSF" id="PIRSF500136">
    <property type="entry name" value="UDP_ManNAc_DH"/>
    <property type="match status" value="1"/>
</dbReference>
<evidence type="ECO:0000256" key="1">
    <source>
        <dbReference type="ARBA" id="ARBA00006601"/>
    </source>
</evidence>
<dbReference type="GO" id="GO:0016616">
    <property type="term" value="F:oxidoreductase activity, acting on the CH-OH group of donors, NAD or NADP as acceptor"/>
    <property type="evidence" value="ECO:0007669"/>
    <property type="project" value="InterPro"/>
</dbReference>
<dbReference type="GO" id="GO:0016628">
    <property type="term" value="F:oxidoreductase activity, acting on the CH-CH group of donors, NAD or NADP as acceptor"/>
    <property type="evidence" value="ECO:0007669"/>
    <property type="project" value="InterPro"/>
</dbReference>
<keyword evidence="3" id="KW-0520">NAD</keyword>
<evidence type="ECO:0000256" key="2">
    <source>
        <dbReference type="ARBA" id="ARBA00023002"/>
    </source>
</evidence>
<dbReference type="SUPFAM" id="SSF48179">
    <property type="entry name" value="6-phosphogluconate dehydrogenase C-terminal domain-like"/>
    <property type="match status" value="1"/>
</dbReference>
<dbReference type="GO" id="GO:0051287">
    <property type="term" value="F:NAD binding"/>
    <property type="evidence" value="ECO:0007669"/>
    <property type="project" value="InterPro"/>
</dbReference>
<dbReference type="NCBIfam" id="TIGR03026">
    <property type="entry name" value="NDP-sugDHase"/>
    <property type="match status" value="1"/>
</dbReference>
<dbReference type="InterPro" id="IPR028359">
    <property type="entry name" value="UDP_ManNAc/GlcNAc_DH"/>
</dbReference>
<dbReference type="Pfam" id="PF03721">
    <property type="entry name" value="UDPG_MGDP_dh_N"/>
    <property type="match status" value="1"/>
</dbReference>
<dbReference type="Gene3D" id="3.40.50.720">
    <property type="entry name" value="NAD(P)-binding Rossmann-like Domain"/>
    <property type="match status" value="2"/>
</dbReference>
<organism evidence="6 7">
    <name type="scientific">Ponticoccus litoralis</name>
    <dbReference type="NCBI Taxonomy" id="422297"/>
    <lineage>
        <taxon>Bacteria</taxon>
        <taxon>Pseudomonadati</taxon>
        <taxon>Pseudomonadota</taxon>
        <taxon>Alphaproteobacteria</taxon>
        <taxon>Rhodobacterales</taxon>
        <taxon>Roseobacteraceae</taxon>
        <taxon>Ponticoccus</taxon>
    </lineage>
</organism>
<dbReference type="SMART" id="SM00984">
    <property type="entry name" value="UDPG_MGDP_dh_C"/>
    <property type="match status" value="1"/>
</dbReference>
<dbReference type="PIRSF" id="PIRSF000124">
    <property type="entry name" value="UDPglc_GDPman_dh"/>
    <property type="match status" value="1"/>
</dbReference>
<dbReference type="GO" id="GO:0000271">
    <property type="term" value="P:polysaccharide biosynthetic process"/>
    <property type="evidence" value="ECO:0007669"/>
    <property type="project" value="InterPro"/>
</dbReference>
<sequence length="454" mass="49243">MVSKSLQETRLNRDARVTRLQLVADNETIKSTAERVAVIGLGYVGLPLAVRLARRFEEVAGFDISTRRVAEIKNGIDGSNEVDALTLRTCGLKASADRRSIAKASFYIVTVPTPINASNQPDLGPLISACETVGPCLSKGDVVVFESTVYPGATEEICAPILERLSGLTCGTDFGLGYSPERINPGDKVNTVANVVKVISGDSAGTLERIRSLYASVIDAGLHAAPSIKVAEAAKVLENTQRDVNIALMNEMSMICDKIGVNTHDVIEAASTKWNFVRMTPGLVGGHCIGVDPYYLAALAERLGHNPQLIMAGRRTNESMVRHVADAALRFLIKQGGDLAGKRVGICGITFKEDVPDLRNSKTLELIEVLRGYGLQPVMHDPQCDAAEAAHYGIELTDNADFNDLDMMILATAHREYIEDKGFFRRIREGGVLMDVKAVFRKTPLPGTLTYWSL</sequence>
<dbReference type="InterPro" id="IPR017476">
    <property type="entry name" value="UDP-Glc/GDP-Man"/>
</dbReference>
<dbReference type="AlphaFoldDB" id="A0AAW9SKI6"/>
<keyword evidence="7" id="KW-1185">Reference proteome</keyword>
<dbReference type="RefSeq" id="WP_347165091.1">
    <property type="nucleotide sequence ID" value="NZ_JBDNCH010000002.1"/>
</dbReference>
<evidence type="ECO:0000256" key="3">
    <source>
        <dbReference type="ARBA" id="ARBA00023027"/>
    </source>
</evidence>
<dbReference type="InterPro" id="IPR014026">
    <property type="entry name" value="UDP-Glc/GDP-Man_DH_dimer"/>
</dbReference>
<dbReference type="PANTHER" id="PTHR43491:SF2">
    <property type="entry name" value="UDP-N-ACETYL-D-MANNOSAMINE DEHYDROGENASE"/>
    <property type="match status" value="1"/>
</dbReference>
<reference evidence="6 7" key="1">
    <citation type="submission" date="2024-05" db="EMBL/GenBank/DDBJ databases">
        <title>Genome sequence of Ponticoccus litoralis KCCM 90028.</title>
        <authorList>
            <person name="Kim J.M."/>
            <person name="Lee J.K."/>
            <person name="Choi B.J."/>
            <person name="Bayburt H."/>
            <person name="Baek J.H."/>
            <person name="Jeon C.O."/>
        </authorList>
    </citation>
    <scope>NUCLEOTIDE SEQUENCE [LARGE SCALE GENOMIC DNA]</scope>
    <source>
        <strain evidence="6 7">KCCM 90028</strain>
    </source>
</reference>
<evidence type="ECO:0000256" key="4">
    <source>
        <dbReference type="PIRNR" id="PIRNR000124"/>
    </source>
</evidence>
<accession>A0AAW9SKI6</accession>
<dbReference type="Pfam" id="PF00984">
    <property type="entry name" value="UDPG_MGDP_dh"/>
    <property type="match status" value="1"/>
</dbReference>
<gene>
    <name evidence="6" type="ORF">ABFB10_01865</name>
</gene>
<dbReference type="EMBL" id="JBDNCH010000002">
    <property type="protein sequence ID" value="MEN9059957.1"/>
    <property type="molecule type" value="Genomic_DNA"/>
</dbReference>
<feature type="domain" description="UDP-glucose/GDP-mannose dehydrogenase C-terminal" evidence="5">
    <location>
        <begin position="345"/>
        <end position="442"/>
    </location>
</feature>
<dbReference type="InterPro" id="IPR036220">
    <property type="entry name" value="UDP-Glc/GDP-Man_DH_C_sf"/>
</dbReference>
<dbReference type="Pfam" id="PF03720">
    <property type="entry name" value="UDPG_MGDP_dh_C"/>
    <property type="match status" value="1"/>
</dbReference>
<evidence type="ECO:0000313" key="6">
    <source>
        <dbReference type="EMBL" id="MEN9059957.1"/>
    </source>
</evidence>
<comment type="caution">
    <text evidence="6">The sequence shown here is derived from an EMBL/GenBank/DDBJ whole genome shotgun (WGS) entry which is preliminary data.</text>
</comment>
<dbReference type="SUPFAM" id="SSF52413">
    <property type="entry name" value="UDP-glucose/GDP-mannose dehydrogenase C-terminal domain"/>
    <property type="match status" value="1"/>
</dbReference>
<proteinExistence type="inferred from homology"/>
<dbReference type="InterPro" id="IPR036291">
    <property type="entry name" value="NAD(P)-bd_dom_sf"/>
</dbReference>
<dbReference type="SUPFAM" id="SSF51735">
    <property type="entry name" value="NAD(P)-binding Rossmann-fold domains"/>
    <property type="match status" value="1"/>
</dbReference>
<evidence type="ECO:0000259" key="5">
    <source>
        <dbReference type="SMART" id="SM00984"/>
    </source>
</evidence>
<dbReference type="InterPro" id="IPR001732">
    <property type="entry name" value="UDP-Glc/GDP-Man_DH_N"/>
</dbReference>
<name>A0AAW9SKI6_9RHOB</name>
<dbReference type="InterPro" id="IPR014027">
    <property type="entry name" value="UDP-Glc/GDP-Man_DH_C"/>
</dbReference>
<evidence type="ECO:0000313" key="7">
    <source>
        <dbReference type="Proteomes" id="UP001428774"/>
    </source>
</evidence>
<protein>
    <submittedName>
        <fullName evidence="6">Nucleotide sugar dehydrogenase</fullName>
    </submittedName>
</protein>
<dbReference type="InterPro" id="IPR008927">
    <property type="entry name" value="6-PGluconate_DH-like_C_sf"/>
</dbReference>